<feature type="signal peptide" evidence="1">
    <location>
        <begin position="1"/>
        <end position="19"/>
    </location>
</feature>
<keyword evidence="3" id="KW-0378">Hydrolase</keyword>
<feature type="domain" description="Phosphodiester glycosidase" evidence="2">
    <location>
        <begin position="246"/>
        <end position="398"/>
    </location>
</feature>
<keyword evidence="4" id="KW-1185">Reference proteome</keyword>
<evidence type="ECO:0000313" key="3">
    <source>
        <dbReference type="EMBL" id="MFC5064039.1"/>
    </source>
</evidence>
<accession>A0ABV9YPY1</accession>
<gene>
    <name evidence="3" type="ORF">ACFPBZ_17595</name>
</gene>
<protein>
    <submittedName>
        <fullName evidence="3">Phosphodiester glycosidase family protein</fullName>
    </submittedName>
</protein>
<dbReference type="PANTHER" id="PTHR40446:SF2">
    <property type="entry name" value="N-ACETYLGLUCOSAMINE-1-PHOSPHODIESTER ALPHA-N-ACETYLGLUCOSAMINIDASE"/>
    <property type="match status" value="1"/>
</dbReference>
<evidence type="ECO:0000256" key="1">
    <source>
        <dbReference type="SAM" id="SignalP"/>
    </source>
</evidence>
<keyword evidence="1" id="KW-0732">Signal</keyword>
<keyword evidence="3" id="KW-0326">Glycosidase</keyword>
<comment type="caution">
    <text evidence="3">The sequence shown here is derived from an EMBL/GenBank/DDBJ whole genome shotgun (WGS) entry which is preliminary data.</text>
</comment>
<organism evidence="3 4">
    <name type="scientific">Actinomycetospora atypica</name>
    <dbReference type="NCBI Taxonomy" id="1290095"/>
    <lineage>
        <taxon>Bacteria</taxon>
        <taxon>Bacillati</taxon>
        <taxon>Actinomycetota</taxon>
        <taxon>Actinomycetes</taxon>
        <taxon>Pseudonocardiales</taxon>
        <taxon>Pseudonocardiaceae</taxon>
        <taxon>Actinomycetospora</taxon>
    </lineage>
</organism>
<dbReference type="RefSeq" id="WP_378037387.1">
    <property type="nucleotide sequence ID" value="NZ_JBHSIV010000019.1"/>
</dbReference>
<dbReference type="InterPro" id="IPR018711">
    <property type="entry name" value="NAGPA"/>
</dbReference>
<dbReference type="EMBL" id="JBHSIV010000019">
    <property type="protein sequence ID" value="MFC5064039.1"/>
    <property type="molecule type" value="Genomic_DNA"/>
</dbReference>
<reference evidence="4" key="1">
    <citation type="journal article" date="2019" name="Int. J. Syst. Evol. Microbiol.">
        <title>The Global Catalogue of Microorganisms (GCM) 10K type strain sequencing project: providing services to taxonomists for standard genome sequencing and annotation.</title>
        <authorList>
            <consortium name="The Broad Institute Genomics Platform"/>
            <consortium name="The Broad Institute Genome Sequencing Center for Infectious Disease"/>
            <person name="Wu L."/>
            <person name="Ma J."/>
        </authorList>
    </citation>
    <scope>NUCLEOTIDE SEQUENCE [LARGE SCALE GENOMIC DNA]</scope>
    <source>
        <strain evidence="4">CGMCC 4.7093</strain>
    </source>
</reference>
<evidence type="ECO:0000259" key="2">
    <source>
        <dbReference type="Pfam" id="PF09992"/>
    </source>
</evidence>
<name>A0ABV9YPY1_9PSEU</name>
<evidence type="ECO:0000313" key="4">
    <source>
        <dbReference type="Proteomes" id="UP001595947"/>
    </source>
</evidence>
<dbReference type="Pfam" id="PF09992">
    <property type="entry name" value="NAGPA"/>
    <property type="match status" value="1"/>
</dbReference>
<sequence length="402" mass="40014">MVLSAAVLAALLVTPTALAAPPPPPPGPGPTGRVLDALGAPRADDVPGTGYREFTTTAATGRVRGHLIRVDLANRSVAIALLRPASVAATGTVPDLAARRNAIGAVNGNFFDEGRTGASVGVELESGALLKSAVPLGRRPAPPGPPGSSPDTVVGIDRAGVGHIGRVLFSGSVRAAGRDLPLAGLNLYAVPVGGIAVFTPGWGARTRARTVCGSDTDAAAPCSRDAVEVRVKAGKAVAVGAVGTTAVPAGEVALVARDAAAVTMRALRPGDPVDARWTATAPDTPPLRVALGALPLVRGGAPWPGLQTSERAPRTAVGLSADGRTLFLVAVDGRQEASVGATLAELGQLVVELGIPQAVALDGGGSTQMVRRPAGGRLVVVNAPSQTPLRPVADGLAVVPAG</sequence>
<dbReference type="PANTHER" id="PTHR40446">
    <property type="entry name" value="N-ACETYLGLUCOSAMINE-1-PHOSPHODIESTER ALPHA-N-ACETYLGLUCOSAMINIDASE"/>
    <property type="match status" value="1"/>
</dbReference>
<feature type="chain" id="PRO_5045849660" evidence="1">
    <location>
        <begin position="20"/>
        <end position="402"/>
    </location>
</feature>
<proteinExistence type="predicted"/>
<dbReference type="Proteomes" id="UP001595947">
    <property type="component" value="Unassembled WGS sequence"/>
</dbReference>
<dbReference type="GO" id="GO:0016798">
    <property type="term" value="F:hydrolase activity, acting on glycosyl bonds"/>
    <property type="evidence" value="ECO:0007669"/>
    <property type="project" value="UniProtKB-KW"/>
</dbReference>